<name>A0ABV9VL69_9ACTN</name>
<feature type="transmembrane region" description="Helical" evidence="1">
    <location>
        <begin position="161"/>
        <end position="185"/>
    </location>
</feature>
<dbReference type="EMBL" id="JBHSIU010000007">
    <property type="protein sequence ID" value="MFC4997116.1"/>
    <property type="molecule type" value="Genomic_DNA"/>
</dbReference>
<feature type="transmembrane region" description="Helical" evidence="1">
    <location>
        <begin position="33"/>
        <end position="53"/>
    </location>
</feature>
<keyword evidence="1" id="KW-0472">Membrane</keyword>
<accession>A0ABV9VL69</accession>
<sequence length="268" mass="27650">MTTTAAPRHRTARYTDVLRSEWTKARTVPSTGWTLLAGVAIGLSLGALISGFAGRQYADGTPAVRAMWDPTSVSGASLVIAQLAIGVLGVLIITSEYATGAIRGALTVVPRRGRFLAAKAVVVAGLAFGAAETTAMVSFFIGQALMSGHAPTAALDQPDVLRAVVGCGLYGMVIGLLGLALGVLLRHAAAAITVLVALLYVLPGLAAALPTSIERPVLKFWPTQAGQQIANVVPGLHALSPWAGFGIMFAFVATLLAAAHFSIQRRDA</sequence>
<feature type="transmembrane region" description="Helical" evidence="1">
    <location>
        <begin position="115"/>
        <end position="141"/>
    </location>
</feature>
<dbReference type="Pfam" id="PF12730">
    <property type="entry name" value="ABC2_membrane_4"/>
    <property type="match status" value="1"/>
</dbReference>
<keyword evidence="3" id="KW-1185">Reference proteome</keyword>
<feature type="transmembrane region" description="Helical" evidence="1">
    <location>
        <begin position="242"/>
        <end position="263"/>
    </location>
</feature>
<organism evidence="2 3">
    <name type="scientific">Dactylosporangium cerinum</name>
    <dbReference type="NCBI Taxonomy" id="1434730"/>
    <lineage>
        <taxon>Bacteria</taxon>
        <taxon>Bacillati</taxon>
        <taxon>Actinomycetota</taxon>
        <taxon>Actinomycetes</taxon>
        <taxon>Micromonosporales</taxon>
        <taxon>Micromonosporaceae</taxon>
        <taxon>Dactylosporangium</taxon>
    </lineage>
</organism>
<feature type="transmembrane region" description="Helical" evidence="1">
    <location>
        <begin position="192"/>
        <end position="213"/>
    </location>
</feature>
<protein>
    <submittedName>
        <fullName evidence="2">ABC transporter permease</fullName>
    </submittedName>
</protein>
<dbReference type="Proteomes" id="UP001595912">
    <property type="component" value="Unassembled WGS sequence"/>
</dbReference>
<dbReference type="RefSeq" id="WP_380113348.1">
    <property type="nucleotide sequence ID" value="NZ_JBHSIU010000007.1"/>
</dbReference>
<keyword evidence="1" id="KW-1133">Transmembrane helix</keyword>
<comment type="caution">
    <text evidence="2">The sequence shown here is derived from an EMBL/GenBank/DDBJ whole genome shotgun (WGS) entry which is preliminary data.</text>
</comment>
<evidence type="ECO:0000256" key="1">
    <source>
        <dbReference type="SAM" id="Phobius"/>
    </source>
</evidence>
<keyword evidence="1" id="KW-0812">Transmembrane</keyword>
<gene>
    <name evidence="2" type="ORF">ACFPIJ_04670</name>
</gene>
<evidence type="ECO:0000313" key="2">
    <source>
        <dbReference type="EMBL" id="MFC4997116.1"/>
    </source>
</evidence>
<feature type="transmembrane region" description="Helical" evidence="1">
    <location>
        <begin position="73"/>
        <end position="94"/>
    </location>
</feature>
<proteinExistence type="predicted"/>
<evidence type="ECO:0000313" key="3">
    <source>
        <dbReference type="Proteomes" id="UP001595912"/>
    </source>
</evidence>
<reference evidence="3" key="1">
    <citation type="journal article" date="2019" name="Int. J. Syst. Evol. Microbiol.">
        <title>The Global Catalogue of Microorganisms (GCM) 10K type strain sequencing project: providing services to taxonomists for standard genome sequencing and annotation.</title>
        <authorList>
            <consortium name="The Broad Institute Genomics Platform"/>
            <consortium name="The Broad Institute Genome Sequencing Center for Infectious Disease"/>
            <person name="Wu L."/>
            <person name="Ma J."/>
        </authorList>
    </citation>
    <scope>NUCLEOTIDE SEQUENCE [LARGE SCALE GENOMIC DNA]</scope>
    <source>
        <strain evidence="3">CGMCC 4.7152</strain>
    </source>
</reference>